<name>A0AA88GYK0_NAELO</name>
<evidence type="ECO:0000256" key="4">
    <source>
        <dbReference type="SAM" id="MobiDB-lite"/>
    </source>
</evidence>
<comment type="caution">
    <text evidence="5">The sequence shown here is derived from an EMBL/GenBank/DDBJ whole genome shotgun (WGS) entry which is preliminary data.</text>
</comment>
<dbReference type="GO" id="GO:0001965">
    <property type="term" value="F:G-protein alpha-subunit binding"/>
    <property type="evidence" value="ECO:0007669"/>
    <property type="project" value="TreeGrafter"/>
</dbReference>
<evidence type="ECO:0000256" key="2">
    <source>
        <dbReference type="ARBA" id="ARBA00022658"/>
    </source>
</evidence>
<gene>
    <name evidence="5" type="ORF">C9374_000535</name>
</gene>
<organism evidence="5 6">
    <name type="scientific">Naegleria lovaniensis</name>
    <name type="common">Amoeba</name>
    <dbReference type="NCBI Taxonomy" id="51637"/>
    <lineage>
        <taxon>Eukaryota</taxon>
        <taxon>Discoba</taxon>
        <taxon>Heterolobosea</taxon>
        <taxon>Tetramitia</taxon>
        <taxon>Eutetramitia</taxon>
        <taxon>Vahlkampfiidae</taxon>
        <taxon>Naegleria</taxon>
    </lineage>
</organism>
<dbReference type="GO" id="GO:0005737">
    <property type="term" value="C:cytoplasm"/>
    <property type="evidence" value="ECO:0007669"/>
    <property type="project" value="TreeGrafter"/>
</dbReference>
<feature type="region of interest" description="Disordered" evidence="4">
    <location>
        <begin position="455"/>
        <end position="493"/>
    </location>
</feature>
<protein>
    <submittedName>
        <fullName evidence="5">Uncharacterized protein</fullName>
    </submittedName>
</protein>
<accession>A0AA88GYK0</accession>
<feature type="compositionally biased region" description="Acidic residues" evidence="4">
    <location>
        <begin position="461"/>
        <end position="473"/>
    </location>
</feature>
<dbReference type="AlphaFoldDB" id="A0AA88GYK0"/>
<dbReference type="GeneID" id="68092997"/>
<evidence type="ECO:0000313" key="5">
    <source>
        <dbReference type="EMBL" id="KAG2388371.1"/>
    </source>
</evidence>
<dbReference type="RefSeq" id="XP_044552363.1">
    <property type="nucleotide sequence ID" value="XM_044695090.1"/>
</dbReference>
<dbReference type="PANTHER" id="PTHR12425">
    <property type="entry name" value="SYNEMBRYN"/>
    <property type="match status" value="1"/>
</dbReference>
<keyword evidence="6" id="KW-1185">Reference proteome</keyword>
<dbReference type="EMBL" id="PYSW02000010">
    <property type="protein sequence ID" value="KAG2388371.1"/>
    <property type="molecule type" value="Genomic_DNA"/>
</dbReference>
<dbReference type="Proteomes" id="UP000816034">
    <property type="component" value="Unassembled WGS sequence"/>
</dbReference>
<dbReference type="PANTHER" id="PTHR12425:SF5">
    <property type="entry name" value="SYNEMBRYN"/>
    <property type="match status" value="1"/>
</dbReference>
<reference evidence="5 6" key="1">
    <citation type="journal article" date="2018" name="BMC Genomics">
        <title>The genome of Naegleria lovaniensis, the basis for a comparative approach to unravel pathogenicity factors of the human pathogenic amoeba N. fowleri.</title>
        <authorList>
            <person name="Liechti N."/>
            <person name="Schurch N."/>
            <person name="Bruggmann R."/>
            <person name="Wittwer M."/>
        </authorList>
    </citation>
    <scope>NUCLEOTIDE SEQUENCE [LARGE SCALE GENOMIC DNA]</scope>
    <source>
        <strain evidence="5 6">ATCC 30569</strain>
    </source>
</reference>
<keyword evidence="2" id="KW-0344">Guanine-nucleotide releasing factor</keyword>
<dbReference type="InterPro" id="IPR019318">
    <property type="entry name" value="Gua_nucleotide_exch_fac_Ric8"/>
</dbReference>
<sequence>MIKREGPLHECIQILLQSSSTHQEHSSPNEQFSTTINWNSVVEQFLREYSSCTRFIPDCFPDAHIKSEFMELFKKFMISDSPPNNLERNLSVLRLLLREVTGCEPVLKYDVLEFITKLFTSLMNNNDSTREIQLSCMKCLLNLVHHSSFLRTCLLENETFMNCLDGAVNKTFSKERRLNYEEHFMFGRLLFYMTFDRENAEKFAERKLSVVVTMLNSAMYYFEDWIQHTLNKFGQIYLDDVNDLTFLSNVTISNSISFVPFLLSCIEDIFKSLYNLCIHVESMSDEFYSTTMDMVSLIMKFYTSITVHMTLRKDHVDDNTFYYLKEFKEQLLTLIKHTVQVFTQLPPLFKKKLLSIENTKRVPNVMILFTLVSDYVYYNTNEDVYTDYLTPIVGVLASSLTLSDDETPTLGNECKALLCDWIFENSNWPFPNFTPLIPQQVQEYISFRVAKSIKPTKPMNQDDDDDENDENNEEHEPSSSQQQEPYKDPLDAQDLDTKPLKCLFIGRMSDYNYNFKSLICHFLFKLCTEDVATFTNLCGTGNCLGYLAERGLLSFD</sequence>
<dbReference type="SUPFAM" id="SSF48371">
    <property type="entry name" value="ARM repeat"/>
    <property type="match status" value="1"/>
</dbReference>
<proteinExistence type="inferred from homology"/>
<evidence type="ECO:0000256" key="3">
    <source>
        <dbReference type="ARBA" id="ARBA00023186"/>
    </source>
</evidence>
<keyword evidence="3" id="KW-0143">Chaperone</keyword>
<dbReference type="Pfam" id="PF10165">
    <property type="entry name" value="Ric8"/>
    <property type="match status" value="2"/>
</dbReference>
<comment type="similarity">
    <text evidence="1">Belongs to the synembryn family.</text>
</comment>
<evidence type="ECO:0000313" key="6">
    <source>
        <dbReference type="Proteomes" id="UP000816034"/>
    </source>
</evidence>
<dbReference type="GO" id="GO:0007186">
    <property type="term" value="P:G protein-coupled receptor signaling pathway"/>
    <property type="evidence" value="ECO:0007669"/>
    <property type="project" value="TreeGrafter"/>
</dbReference>
<dbReference type="InterPro" id="IPR016024">
    <property type="entry name" value="ARM-type_fold"/>
</dbReference>
<dbReference type="GO" id="GO:0005085">
    <property type="term" value="F:guanyl-nucleotide exchange factor activity"/>
    <property type="evidence" value="ECO:0007669"/>
    <property type="project" value="UniProtKB-KW"/>
</dbReference>
<evidence type="ECO:0000256" key="1">
    <source>
        <dbReference type="ARBA" id="ARBA00009049"/>
    </source>
</evidence>